<dbReference type="GeneID" id="100202518"/>
<keyword evidence="3" id="KW-0067">ATP-binding</keyword>
<proteinExistence type="predicted"/>
<keyword evidence="2" id="KW-0547">Nucleotide-binding</keyword>
<dbReference type="RefSeq" id="XP_065672972.1">
    <property type="nucleotide sequence ID" value="XM_065816900.1"/>
</dbReference>
<reference evidence="5" key="1">
    <citation type="submission" date="2025-08" db="UniProtKB">
        <authorList>
            <consortium name="RefSeq"/>
        </authorList>
    </citation>
    <scope>IDENTIFICATION</scope>
</reference>
<dbReference type="Proteomes" id="UP001652625">
    <property type="component" value="Chromosome 13"/>
</dbReference>
<keyword evidence="4" id="KW-1185">Reference proteome</keyword>
<evidence type="ECO:0000256" key="2">
    <source>
        <dbReference type="ARBA" id="ARBA00022741"/>
    </source>
</evidence>
<dbReference type="Pfam" id="PF03133">
    <property type="entry name" value="TTL"/>
    <property type="match status" value="1"/>
</dbReference>
<evidence type="ECO:0000256" key="1">
    <source>
        <dbReference type="ARBA" id="ARBA00022598"/>
    </source>
</evidence>
<dbReference type="PANTHER" id="PTHR12241:SF161">
    <property type="entry name" value="TUBULIN POLYGLUTAMYLASE TTLL6"/>
    <property type="match status" value="1"/>
</dbReference>
<gene>
    <name evidence="5" type="primary">LOC100202518</name>
</gene>
<evidence type="ECO:0000256" key="3">
    <source>
        <dbReference type="ARBA" id="ARBA00022840"/>
    </source>
</evidence>
<dbReference type="SUPFAM" id="SSF56059">
    <property type="entry name" value="Glutathione synthetase ATP-binding domain-like"/>
    <property type="match status" value="1"/>
</dbReference>
<organism evidence="4 5">
    <name type="scientific">Hydra vulgaris</name>
    <name type="common">Hydra</name>
    <name type="synonym">Hydra attenuata</name>
    <dbReference type="NCBI Taxonomy" id="6087"/>
    <lineage>
        <taxon>Eukaryota</taxon>
        <taxon>Metazoa</taxon>
        <taxon>Cnidaria</taxon>
        <taxon>Hydrozoa</taxon>
        <taxon>Hydroidolina</taxon>
        <taxon>Anthoathecata</taxon>
        <taxon>Aplanulata</taxon>
        <taxon>Hydridae</taxon>
        <taxon>Hydra</taxon>
    </lineage>
</organism>
<accession>A0ABM4DEY1</accession>
<keyword evidence="1" id="KW-0436">Ligase</keyword>
<name>A0ABM4DEY1_HYDVU</name>
<evidence type="ECO:0000313" key="4">
    <source>
        <dbReference type="Proteomes" id="UP001652625"/>
    </source>
</evidence>
<dbReference type="PROSITE" id="PS51221">
    <property type="entry name" value="TTL"/>
    <property type="match status" value="1"/>
</dbReference>
<dbReference type="Gene3D" id="3.30.470.20">
    <property type="entry name" value="ATP-grasp fold, B domain"/>
    <property type="match status" value="1"/>
</dbReference>
<dbReference type="PANTHER" id="PTHR12241">
    <property type="entry name" value="TUBULIN POLYGLUTAMYLASE"/>
    <property type="match status" value="1"/>
</dbReference>
<dbReference type="InterPro" id="IPR004344">
    <property type="entry name" value="TTL/TTLL_fam"/>
</dbReference>
<protein>
    <submittedName>
        <fullName evidence="5">Tubulin polyglutamylase ttll6 isoform X8</fullName>
    </submittedName>
</protein>
<evidence type="ECO:0000313" key="5">
    <source>
        <dbReference type="RefSeq" id="XP_065672972.1"/>
    </source>
</evidence>
<sequence length="874" mass="101109">MISEDLSTKSLNNNQDYSHHFLNDADAGDINIFYSVFSKTSLNKVVINDQNFGDHSSASTKDSLMNNSKKNYQENLSFNEICLDTSENIFQKDLVTNVNDKCDFKNENVLVKQSHGFLRYPKKKDKRKKRILKINLINCKYECVRRAAKKFGFQEVEDTDDWTLLWTDCSVSFEKVFNMKKYQKINHFPGMSEICRKDLLARNMNRLWKQFPKDFVIFPRTWCIPADFGDFLTFCRAKKNKTFIFKPDSGSQGKGIYLAKNLKNFKPESSVICQQYISRPFLIDGFKFDLRIYVAVTSCNPLRIFVYKDGLARFATVKYAYPANNNLNNVYMHLTNYAIQKNSLGYCRDNETGSKRKISTINKWFQENGYDIKKIWKNIDDIIIKTLITAHPVLKHNYLTCFPNVKGSACFEILGFDVILDRKLKPWILEVNHSPSFTTDSKLDREIKDAVVYDTLMLANFSLNDKRKCLEDERKHLHERLVKSKNRKKVGKDIEESKEMEDYLKNLTKYEDENIGSFRRLYPENNEEEYRLFFENSCSLFQQTAASKARAECARLQREEISAKKKLITKNSKRLTKLSDSKIDLVKRRLSRRTASVIQKTKGSITLLNSSEPCPINKYDEQERLGNLMRRENLLKSFGLPKTVKTLLESVEHLKILGGVKNAIQKESQKQLSEKEVMKMTENEYVDVLSYNHWPSNYLLQRSLHKIKYLPSDINNFFGMFPISKLSKLTSEQVDSSNLKHSPLTNHNSSNLGVGTNCDLNYRGISCSTITLSNLEQGKCYPKIERGYSKRLSSENNSLCNGLPGLRISSSSPARIKGRTNTVMQNAINSQLLIQSPYTQRVQKACNNIRIKQIQLLKRSASSRTLERRVSSSN</sequence>